<feature type="domain" description="Protein kinase" evidence="4">
    <location>
        <begin position="55"/>
        <end position="329"/>
    </location>
</feature>
<dbReference type="FunFam" id="1.10.510.10:FF:000692">
    <property type="entry name" value="Serine/threonine protein kinase, variant"/>
    <property type="match status" value="1"/>
</dbReference>
<keyword evidence="1 3" id="KW-0547">Nucleotide-binding</keyword>
<dbReference type="Proteomes" id="UP001187734">
    <property type="component" value="Unassembled WGS sequence"/>
</dbReference>
<dbReference type="GO" id="GO:0005524">
    <property type="term" value="F:ATP binding"/>
    <property type="evidence" value="ECO:0007669"/>
    <property type="project" value="UniProtKB-UniRule"/>
</dbReference>
<evidence type="ECO:0000256" key="3">
    <source>
        <dbReference type="PROSITE-ProRule" id="PRU10141"/>
    </source>
</evidence>
<dbReference type="GO" id="GO:0035556">
    <property type="term" value="P:intracellular signal transduction"/>
    <property type="evidence" value="ECO:0007669"/>
    <property type="project" value="TreeGrafter"/>
</dbReference>
<feature type="binding site" evidence="3">
    <location>
        <position position="94"/>
    </location>
    <ligand>
        <name>ATP</name>
        <dbReference type="ChEBI" id="CHEBI:30616"/>
    </ligand>
</feature>
<dbReference type="InterPro" id="IPR017441">
    <property type="entry name" value="Protein_kinase_ATP_BS"/>
</dbReference>
<dbReference type="InterPro" id="IPR000719">
    <property type="entry name" value="Prot_kinase_dom"/>
</dbReference>
<evidence type="ECO:0000256" key="1">
    <source>
        <dbReference type="ARBA" id="ARBA00022741"/>
    </source>
</evidence>
<proteinExistence type="predicted"/>
<dbReference type="SUPFAM" id="SSF56112">
    <property type="entry name" value="Protein kinase-like (PK-like)"/>
    <property type="match status" value="1"/>
</dbReference>
<keyword evidence="5" id="KW-0808">Transferase</keyword>
<dbReference type="Gene3D" id="1.10.510.10">
    <property type="entry name" value="Transferase(Phosphotransferase) domain 1"/>
    <property type="match status" value="1"/>
</dbReference>
<dbReference type="PANTHER" id="PTHR24346">
    <property type="entry name" value="MAP/MICROTUBULE AFFINITY-REGULATING KINASE"/>
    <property type="match status" value="1"/>
</dbReference>
<evidence type="ECO:0000259" key="4">
    <source>
        <dbReference type="PROSITE" id="PS50011"/>
    </source>
</evidence>
<organism evidence="5 6">
    <name type="scientific">Fusarium torulosum</name>
    <dbReference type="NCBI Taxonomy" id="33205"/>
    <lineage>
        <taxon>Eukaryota</taxon>
        <taxon>Fungi</taxon>
        <taxon>Dikarya</taxon>
        <taxon>Ascomycota</taxon>
        <taxon>Pezizomycotina</taxon>
        <taxon>Sordariomycetes</taxon>
        <taxon>Hypocreomycetidae</taxon>
        <taxon>Hypocreales</taxon>
        <taxon>Nectriaceae</taxon>
        <taxon>Fusarium</taxon>
    </lineage>
</organism>
<sequence length="572" mass="63827">MRQTRDNNALAAYIIVSWPYPKTHRLAIVVEKNSNTISQVQSYYNDPLPTDLPFRIVSKTVGRGAYASIKKAIPLDAPSPVFAVKLIHKGYAVKHGRISTKQLAMEVSLHSHIGQHPNIIEWFASGEDDIWRWIAMEYAEGGDLFDKIEADVGVREDIAQVYFVQLIGGVSFMHSKGVAHRDLKPENILLSQDGSLKLADFGMATMFEYKGQRKQSSTLCGSPPYIAPEILACGRADKKAPNAAKYSPDLVDVWSCGVILFVLLIGNTPWDEPSQGSWEFQEYVRTAGRSTDALWGRIPATALSLLRGMMSIDSSKRFTFTQVRQHPWYTRHNALLSADGRVTDPINLATQMLENLRIDFSHQPTSQPSSSDYMDLDTGLNVGKFSSTQPETPIADKEWDWERPPLRSVVSPASSLPHHAHDARRAMLDTLADEPSMSQFSQTPGPSLSLTQQARRFRDICPPEALTRFFSAVPPAHIIQMLSDALHHLNVPVATPSPNPTGNPVAMIKVKTLDGRQQSLHGEIQIDRQPLPDSTEVLDVRFVKVKGDPLEWRRFFKKVVVLCKDGVYVPES</sequence>
<comment type="caution">
    <text evidence="5">The sequence shown here is derived from an EMBL/GenBank/DDBJ whole genome shotgun (WGS) entry which is preliminary data.</text>
</comment>
<keyword evidence="2 3" id="KW-0067">ATP-binding</keyword>
<protein>
    <submittedName>
        <fullName evidence="5">Related to protein kinase chk1</fullName>
    </submittedName>
</protein>
<gene>
    <name evidence="5" type="ORF">FTOL_07967</name>
</gene>
<evidence type="ECO:0000313" key="6">
    <source>
        <dbReference type="Proteomes" id="UP001187734"/>
    </source>
</evidence>
<dbReference type="EMBL" id="ONZP01000271">
    <property type="protein sequence ID" value="SPJ79576.1"/>
    <property type="molecule type" value="Genomic_DNA"/>
</dbReference>
<reference evidence="5" key="1">
    <citation type="submission" date="2018-03" db="EMBL/GenBank/DDBJ databases">
        <authorList>
            <person name="Guldener U."/>
        </authorList>
    </citation>
    <scope>NUCLEOTIDE SEQUENCE</scope>
</reference>
<dbReference type="GO" id="GO:0005737">
    <property type="term" value="C:cytoplasm"/>
    <property type="evidence" value="ECO:0007669"/>
    <property type="project" value="TreeGrafter"/>
</dbReference>
<evidence type="ECO:0000256" key="2">
    <source>
        <dbReference type="ARBA" id="ARBA00022840"/>
    </source>
</evidence>
<dbReference type="InterPro" id="IPR011009">
    <property type="entry name" value="Kinase-like_dom_sf"/>
</dbReference>
<dbReference type="PROSITE" id="PS50011">
    <property type="entry name" value="PROTEIN_KINASE_DOM"/>
    <property type="match status" value="1"/>
</dbReference>
<dbReference type="PROSITE" id="PS00108">
    <property type="entry name" value="PROTEIN_KINASE_ST"/>
    <property type="match status" value="1"/>
</dbReference>
<dbReference type="GO" id="GO:0004674">
    <property type="term" value="F:protein serine/threonine kinase activity"/>
    <property type="evidence" value="ECO:0007669"/>
    <property type="project" value="TreeGrafter"/>
</dbReference>
<evidence type="ECO:0000313" key="5">
    <source>
        <dbReference type="EMBL" id="SPJ79576.1"/>
    </source>
</evidence>
<name>A0AAE8ME98_9HYPO</name>
<dbReference type="AlphaFoldDB" id="A0AAE8ME98"/>
<keyword evidence="5" id="KW-0418">Kinase</keyword>
<dbReference type="Pfam" id="PF00069">
    <property type="entry name" value="Pkinase"/>
    <property type="match status" value="1"/>
</dbReference>
<dbReference type="PANTHER" id="PTHR24346:SF110">
    <property type="entry name" value="NON-SPECIFIC SERINE_THREONINE PROTEIN KINASE"/>
    <property type="match status" value="1"/>
</dbReference>
<dbReference type="SMART" id="SM00220">
    <property type="entry name" value="S_TKc"/>
    <property type="match status" value="1"/>
</dbReference>
<dbReference type="InterPro" id="IPR008271">
    <property type="entry name" value="Ser/Thr_kinase_AS"/>
</dbReference>
<keyword evidence="6" id="KW-1185">Reference proteome</keyword>
<accession>A0AAE8ME98</accession>
<dbReference type="PROSITE" id="PS00107">
    <property type="entry name" value="PROTEIN_KINASE_ATP"/>
    <property type="match status" value="1"/>
</dbReference>